<name>A0A0F9M7S3_9ZZZZ</name>
<dbReference type="AlphaFoldDB" id="A0A0F9M7S3"/>
<evidence type="ECO:0000313" key="1">
    <source>
        <dbReference type="EMBL" id="KKN03470.1"/>
    </source>
</evidence>
<organism evidence="1">
    <name type="scientific">marine sediment metagenome</name>
    <dbReference type="NCBI Taxonomy" id="412755"/>
    <lineage>
        <taxon>unclassified sequences</taxon>
        <taxon>metagenomes</taxon>
        <taxon>ecological metagenomes</taxon>
    </lineage>
</organism>
<accession>A0A0F9M7S3</accession>
<proteinExistence type="predicted"/>
<dbReference type="EMBL" id="LAZR01005029">
    <property type="protein sequence ID" value="KKN03470.1"/>
    <property type="molecule type" value="Genomic_DNA"/>
</dbReference>
<comment type="caution">
    <text evidence="1">The sequence shown here is derived from an EMBL/GenBank/DDBJ whole genome shotgun (WGS) entry which is preliminary data.</text>
</comment>
<protein>
    <submittedName>
        <fullName evidence="1">Uncharacterized protein</fullName>
    </submittedName>
</protein>
<gene>
    <name evidence="1" type="ORF">LCGC14_1107340</name>
</gene>
<sequence length="75" mass="8906">MIGTRWINTERSQMTIKDKTIHVIRYIEKNGRDAQIYFTTKDKAAKFYKDLVKNTTYKPRIKGDFDKSYGVIKVE</sequence>
<reference evidence="1" key="1">
    <citation type="journal article" date="2015" name="Nature">
        <title>Complex archaea that bridge the gap between prokaryotes and eukaryotes.</title>
        <authorList>
            <person name="Spang A."/>
            <person name="Saw J.H."/>
            <person name="Jorgensen S.L."/>
            <person name="Zaremba-Niedzwiedzka K."/>
            <person name="Martijn J."/>
            <person name="Lind A.E."/>
            <person name="van Eijk R."/>
            <person name="Schleper C."/>
            <person name="Guy L."/>
            <person name="Ettema T.J."/>
        </authorList>
    </citation>
    <scope>NUCLEOTIDE SEQUENCE</scope>
</reference>